<accession>A0A9W8M2J6</accession>
<evidence type="ECO:0000313" key="2">
    <source>
        <dbReference type="Proteomes" id="UP001140074"/>
    </source>
</evidence>
<dbReference type="InterPro" id="IPR009367">
    <property type="entry name" value="Elm1-like"/>
</dbReference>
<name>A0A9W8M2J6_9FUNG</name>
<dbReference type="AlphaFoldDB" id="A0A9W8M2J6"/>
<dbReference type="EMBL" id="JANBUY010000152">
    <property type="protein sequence ID" value="KAJ2862761.1"/>
    <property type="molecule type" value="Genomic_DNA"/>
</dbReference>
<dbReference type="Proteomes" id="UP001140074">
    <property type="component" value="Unassembled WGS sequence"/>
</dbReference>
<sequence>MALRHSVRFARMYHAERHSSLLPVTWIISDGNILNDYKAARIASALQTPYEVKNIFKSRLVPSLLHQKLTNVRSLLQPDLSGPLSHVEDTVGNDDLPQLAIAASNNCLPALLEIKQRTRGQSTSVYLGIPDVKLTQVDALVFSRFDQMRLRYLGPARANLENAISTLLPFSGALMPNPLGLPQAESKRAVVVCIGSGIEPAGFKLQTSDIDILAEGLEHTQLEKLCVLLSPELSSHLKSKVLTLLVNRLRHNSRLDVEVVDYSLPDQPSPVDIIASASLVVATADDIPSVSLAVSLQRPVYIAGEERTTNILRNYYQVLNASNLVRRFYPKGSRYSYMVMSDISGDIDEYSALRDHDPWVKYDSQQDLSNISDFIRQRIKILNE</sequence>
<evidence type="ECO:0000313" key="1">
    <source>
        <dbReference type="EMBL" id="KAJ2862761.1"/>
    </source>
</evidence>
<comment type="caution">
    <text evidence="1">The sequence shown here is derived from an EMBL/GenBank/DDBJ whole genome shotgun (WGS) entry which is preliminary data.</text>
</comment>
<gene>
    <name evidence="1" type="ORF">GGH94_004058</name>
</gene>
<reference evidence="1" key="1">
    <citation type="submission" date="2022-07" db="EMBL/GenBank/DDBJ databases">
        <title>Phylogenomic reconstructions and comparative analyses of Kickxellomycotina fungi.</title>
        <authorList>
            <person name="Reynolds N.K."/>
            <person name="Stajich J.E."/>
            <person name="Barry K."/>
            <person name="Grigoriev I.V."/>
            <person name="Crous P."/>
            <person name="Smith M.E."/>
        </authorList>
    </citation>
    <scope>NUCLEOTIDE SEQUENCE</scope>
    <source>
        <strain evidence="1">RSA 476</strain>
    </source>
</reference>
<organism evidence="1 2">
    <name type="scientific">Coemansia aciculifera</name>
    <dbReference type="NCBI Taxonomy" id="417176"/>
    <lineage>
        <taxon>Eukaryota</taxon>
        <taxon>Fungi</taxon>
        <taxon>Fungi incertae sedis</taxon>
        <taxon>Zoopagomycota</taxon>
        <taxon>Kickxellomycotina</taxon>
        <taxon>Kickxellomycetes</taxon>
        <taxon>Kickxellales</taxon>
        <taxon>Kickxellaceae</taxon>
        <taxon>Coemansia</taxon>
    </lineage>
</organism>
<keyword evidence="2" id="KW-1185">Reference proteome</keyword>
<dbReference type="Pfam" id="PF06258">
    <property type="entry name" value="Mito_fiss_Elm1"/>
    <property type="match status" value="1"/>
</dbReference>
<proteinExistence type="predicted"/>
<protein>
    <submittedName>
        <fullName evidence="1">Uncharacterized protein</fullName>
    </submittedName>
</protein>